<dbReference type="PROSITE" id="PS50234">
    <property type="entry name" value="VWFA"/>
    <property type="match status" value="1"/>
</dbReference>
<evidence type="ECO:0000259" key="1">
    <source>
        <dbReference type="PROSITE" id="PS50234"/>
    </source>
</evidence>
<dbReference type="InterPro" id="IPR036465">
    <property type="entry name" value="vWFA_dom_sf"/>
</dbReference>
<feature type="domain" description="VWFA" evidence="1">
    <location>
        <begin position="219"/>
        <end position="356"/>
    </location>
</feature>
<dbReference type="InterPro" id="IPR050525">
    <property type="entry name" value="ECM_Assembly_Org"/>
</dbReference>
<reference evidence="2" key="2">
    <citation type="submission" date="2025-09" db="UniProtKB">
        <authorList>
            <consortium name="Ensembl"/>
        </authorList>
    </citation>
    <scope>IDENTIFICATION</scope>
</reference>
<dbReference type="Ensembl" id="ENSCRFT00000010231.1">
    <property type="protein sequence ID" value="ENSCRFP00000009876.1"/>
    <property type="gene ID" value="ENSCRFG00000007721.1"/>
</dbReference>
<protein>
    <recommendedName>
        <fullName evidence="1">VWFA domain-containing protein</fullName>
    </recommendedName>
</protein>
<dbReference type="PANTHER" id="PTHR24020:SF20">
    <property type="entry name" value="PH DOMAIN-CONTAINING PROTEIN"/>
    <property type="match status" value="1"/>
</dbReference>
<evidence type="ECO:0000313" key="2">
    <source>
        <dbReference type="Ensembl" id="ENSCRFP00000009876.1"/>
    </source>
</evidence>
<keyword evidence="3" id="KW-1185">Reference proteome</keyword>
<dbReference type="AlphaFoldDB" id="A0A8C3QR14"/>
<sequence>MVIGHLGWWSLTGHRWSWVVTTQRSLVILSGSSPLTTQWSSVILGHSSLLTIQWSLVILGGSSPWTLSVDHPMVIGHLGDLLSGLRVLVTQSFGHSGFWSLRVLVTHCCGHLSLWSLRVLVTQGFGHSEFWSLRVLVTQGFGHSGFWSLRVVVTYCCGHSLLWSLCAVVTPGCDHSELWSLRALVTRGFGHSGFWSLRAAVTHGRGHSVPAECPKTSMDIAFLVDGSGSIGHQDFLTMKSFIAEVMRRFRRDDAQFSLTQFSSTMNDHFDFSDFRKNPDPEFLLRDVRQLRGTTHTATAILHVLDRVFVSGRGARPAARRILVVVTDGEKYGDDREFSDVVPLAEAMAVTRYAIGVRPPHLVISPGRPCPPIHGDLSTHGHLTCPSTSSCPPIHGHLATY</sequence>
<dbReference type="Proteomes" id="UP000694396">
    <property type="component" value="Unplaced"/>
</dbReference>
<dbReference type="InterPro" id="IPR002035">
    <property type="entry name" value="VWF_A"/>
</dbReference>
<dbReference type="PRINTS" id="PR00453">
    <property type="entry name" value="VWFADOMAIN"/>
</dbReference>
<name>A0A8C3QR14_9PASS</name>
<dbReference type="Pfam" id="PF00092">
    <property type="entry name" value="VWA"/>
    <property type="match status" value="1"/>
</dbReference>
<dbReference type="SUPFAM" id="SSF53300">
    <property type="entry name" value="vWA-like"/>
    <property type="match status" value="1"/>
</dbReference>
<accession>A0A8C3QR14</accession>
<reference evidence="2" key="1">
    <citation type="submission" date="2025-08" db="UniProtKB">
        <authorList>
            <consortium name="Ensembl"/>
        </authorList>
    </citation>
    <scope>IDENTIFICATION</scope>
</reference>
<dbReference type="PANTHER" id="PTHR24020">
    <property type="entry name" value="COLLAGEN ALPHA"/>
    <property type="match status" value="1"/>
</dbReference>
<proteinExistence type="predicted"/>
<dbReference type="Gene3D" id="3.40.50.410">
    <property type="entry name" value="von Willebrand factor, type A domain"/>
    <property type="match status" value="1"/>
</dbReference>
<dbReference type="SMART" id="SM00327">
    <property type="entry name" value="VWA"/>
    <property type="match status" value="1"/>
</dbReference>
<evidence type="ECO:0000313" key="3">
    <source>
        <dbReference type="Proteomes" id="UP000694396"/>
    </source>
</evidence>
<organism evidence="2 3">
    <name type="scientific">Cyanoderma ruficeps</name>
    <name type="common">rufous-capped babbler</name>
    <dbReference type="NCBI Taxonomy" id="181631"/>
    <lineage>
        <taxon>Eukaryota</taxon>
        <taxon>Metazoa</taxon>
        <taxon>Chordata</taxon>
        <taxon>Craniata</taxon>
        <taxon>Vertebrata</taxon>
        <taxon>Euteleostomi</taxon>
        <taxon>Archelosauria</taxon>
        <taxon>Archosauria</taxon>
        <taxon>Dinosauria</taxon>
        <taxon>Saurischia</taxon>
        <taxon>Theropoda</taxon>
        <taxon>Coelurosauria</taxon>
        <taxon>Aves</taxon>
        <taxon>Neognathae</taxon>
        <taxon>Neoaves</taxon>
        <taxon>Telluraves</taxon>
        <taxon>Australaves</taxon>
        <taxon>Passeriformes</taxon>
        <taxon>Sylvioidea</taxon>
        <taxon>Timaliidae</taxon>
        <taxon>Cyanoderma</taxon>
    </lineage>
</organism>